<evidence type="ECO:0008006" key="3">
    <source>
        <dbReference type="Google" id="ProtNLM"/>
    </source>
</evidence>
<accession>A0A2P6MWB7</accession>
<evidence type="ECO:0000313" key="1">
    <source>
        <dbReference type="EMBL" id="PRP75999.1"/>
    </source>
</evidence>
<dbReference type="InterPro" id="IPR011993">
    <property type="entry name" value="PH-like_dom_sf"/>
</dbReference>
<reference evidence="1 2" key="1">
    <citation type="journal article" date="2018" name="Genome Biol. Evol.">
        <title>Multiple Roots of Fruiting Body Formation in Amoebozoa.</title>
        <authorList>
            <person name="Hillmann F."/>
            <person name="Forbes G."/>
            <person name="Novohradska S."/>
            <person name="Ferling I."/>
            <person name="Riege K."/>
            <person name="Groth M."/>
            <person name="Westermann M."/>
            <person name="Marz M."/>
            <person name="Spaller T."/>
            <person name="Winckler T."/>
            <person name="Schaap P."/>
            <person name="Glockner G."/>
        </authorList>
    </citation>
    <scope>NUCLEOTIDE SEQUENCE [LARGE SCALE GENOMIC DNA]</scope>
    <source>
        <strain evidence="1 2">Jena</strain>
    </source>
</reference>
<comment type="caution">
    <text evidence="1">The sequence shown here is derived from an EMBL/GenBank/DDBJ whole genome shotgun (WGS) entry which is preliminary data.</text>
</comment>
<dbReference type="Gene3D" id="2.30.29.30">
    <property type="entry name" value="Pleckstrin-homology domain (PH domain)/Phosphotyrosine-binding domain (PTB)"/>
    <property type="match status" value="1"/>
</dbReference>
<gene>
    <name evidence="1" type="ORF">PROFUN_01715</name>
</gene>
<evidence type="ECO:0000313" key="2">
    <source>
        <dbReference type="Proteomes" id="UP000241769"/>
    </source>
</evidence>
<dbReference type="AlphaFoldDB" id="A0A2P6MWB7"/>
<dbReference type="EMBL" id="MDYQ01000353">
    <property type="protein sequence ID" value="PRP75999.1"/>
    <property type="molecule type" value="Genomic_DNA"/>
</dbReference>
<dbReference type="SUPFAM" id="SSF50729">
    <property type="entry name" value="PH domain-like"/>
    <property type="match status" value="1"/>
</dbReference>
<organism evidence="1 2">
    <name type="scientific">Planoprotostelium fungivorum</name>
    <dbReference type="NCBI Taxonomy" id="1890364"/>
    <lineage>
        <taxon>Eukaryota</taxon>
        <taxon>Amoebozoa</taxon>
        <taxon>Evosea</taxon>
        <taxon>Variosea</taxon>
        <taxon>Cavosteliida</taxon>
        <taxon>Cavosteliaceae</taxon>
        <taxon>Planoprotostelium</taxon>
    </lineage>
</organism>
<dbReference type="InParanoid" id="A0A2P6MWB7"/>
<dbReference type="Proteomes" id="UP000241769">
    <property type="component" value="Unassembled WGS sequence"/>
</dbReference>
<proteinExistence type="predicted"/>
<protein>
    <recommendedName>
        <fullName evidence="3">PH domain-containing protein</fullName>
    </recommendedName>
</protein>
<keyword evidence="2" id="KW-1185">Reference proteome</keyword>
<name>A0A2P6MWB7_9EUKA</name>
<sequence length="307" mass="35251">MDAPKPLSLICYHKLSHLGLTSHPLAFLEGTIVARSTSTRTIARLRYRFSCMLSLQTAVKAYKATVSNNNFDLADDGMTPREASDAIKYLFAGAEQSVTVYKEFSMKLLASRPNITMSFFPWQQSMNQILNVSYLPSGAAKLGIPEAVIEKQKEDLLIKKITSDVEEGRINLVDFAYALRYDSHVNKHLPVKKGHMTTEDGIIFKDWKNIWLVLKEDGIYFYHKETNRTPYKIINQRSFKELQVDPKNNLSFFLKTFNDGVIHFRTCEWFISNKTWILRHNSHTRTNGPVDAHHLVFHLSGNLGRHQ</sequence>